<sequence>MKTIQELEEIRKRTFETIKVRREHSGTRIVVAMGTCGIKAGARDVMVSIMETVAEDNLTDVVIAQTGCTGNCDMEPIVEVYRPGQDKVTYVKMTPEKVAKIVKEHLAKGKVVSEYTMNS</sequence>
<evidence type="ECO:0000256" key="3">
    <source>
        <dbReference type="ARBA" id="ARBA00023014"/>
    </source>
</evidence>
<dbReference type="EMBL" id="LKET01000032">
    <property type="protein sequence ID" value="KPU44080.1"/>
    <property type="molecule type" value="Genomic_DNA"/>
</dbReference>
<dbReference type="Proteomes" id="UP000050326">
    <property type="component" value="Unassembled WGS sequence"/>
</dbReference>
<dbReference type="GO" id="GO:0051536">
    <property type="term" value="F:iron-sulfur cluster binding"/>
    <property type="evidence" value="ECO:0007669"/>
    <property type="project" value="UniProtKB-KW"/>
</dbReference>
<dbReference type="InterPro" id="IPR036249">
    <property type="entry name" value="Thioredoxin-like_sf"/>
</dbReference>
<keyword evidence="4" id="KW-0560">Oxidoreductase</keyword>
<comment type="caution">
    <text evidence="4">The sequence shown here is derived from an EMBL/GenBank/DDBJ whole genome shotgun (WGS) entry which is preliminary data.</text>
</comment>
<dbReference type="PATRIC" id="fig|36849.3.peg.2367"/>
<reference evidence="4 5" key="1">
    <citation type="submission" date="2015-09" db="EMBL/GenBank/DDBJ databases">
        <title>Genome sequence of Oxobacter pfennigii DSM 3222.</title>
        <authorList>
            <person name="Poehlein A."/>
            <person name="Bengelsdorf F.R."/>
            <person name="Schiel-Bengelsdorf B."/>
            <person name="Duerre P."/>
            <person name="Daniel R."/>
        </authorList>
    </citation>
    <scope>NUCLEOTIDE SEQUENCE [LARGE SCALE GENOMIC DNA]</scope>
    <source>
        <strain evidence="4 5">DSM 3222</strain>
    </source>
</reference>
<keyword evidence="2" id="KW-0408">Iron</keyword>
<keyword evidence="5" id="KW-1185">Reference proteome</keyword>
<evidence type="ECO:0000313" key="5">
    <source>
        <dbReference type="Proteomes" id="UP000050326"/>
    </source>
</evidence>
<dbReference type="AlphaFoldDB" id="A0A0N8NT79"/>
<keyword evidence="1" id="KW-0479">Metal-binding</keyword>
<dbReference type="GO" id="GO:0050583">
    <property type="term" value="F:hydrogen dehydrogenase (NADP+) activity"/>
    <property type="evidence" value="ECO:0007669"/>
    <property type="project" value="UniProtKB-EC"/>
</dbReference>
<dbReference type="Gene3D" id="3.40.30.10">
    <property type="entry name" value="Glutaredoxin"/>
    <property type="match status" value="1"/>
</dbReference>
<accession>A0A0N8NT79</accession>
<evidence type="ECO:0000256" key="1">
    <source>
        <dbReference type="ARBA" id="ARBA00022723"/>
    </source>
</evidence>
<evidence type="ECO:0000313" key="4">
    <source>
        <dbReference type="EMBL" id="KPU44080.1"/>
    </source>
</evidence>
<dbReference type="PANTHER" id="PTHR43578:SF3">
    <property type="entry name" value="NADH-QUINONE OXIDOREDUCTASE SUBUNIT F"/>
    <property type="match status" value="1"/>
</dbReference>
<dbReference type="RefSeq" id="WP_054875280.1">
    <property type="nucleotide sequence ID" value="NZ_LKET01000032.1"/>
</dbReference>
<organism evidence="4 5">
    <name type="scientific">Oxobacter pfennigii</name>
    <dbReference type="NCBI Taxonomy" id="36849"/>
    <lineage>
        <taxon>Bacteria</taxon>
        <taxon>Bacillati</taxon>
        <taxon>Bacillota</taxon>
        <taxon>Clostridia</taxon>
        <taxon>Eubacteriales</taxon>
        <taxon>Clostridiaceae</taxon>
        <taxon>Oxobacter</taxon>
    </lineage>
</organism>
<name>A0A0N8NT79_9CLOT</name>
<keyword evidence="3" id="KW-0411">Iron-sulfur</keyword>
<dbReference type="SUPFAM" id="SSF52833">
    <property type="entry name" value="Thioredoxin-like"/>
    <property type="match status" value="1"/>
</dbReference>
<gene>
    <name evidence="4" type="primary">hndB</name>
    <name evidence="4" type="ORF">OXPF_22460</name>
</gene>
<dbReference type="GO" id="GO:0046872">
    <property type="term" value="F:metal ion binding"/>
    <property type="evidence" value="ECO:0007669"/>
    <property type="project" value="UniProtKB-KW"/>
</dbReference>
<protein>
    <submittedName>
        <fullName evidence="4">NADP-reducing hydrogenase subunit HndB</fullName>
        <ecNumber evidence="4">1.12.1.3</ecNumber>
    </submittedName>
</protein>
<dbReference type="STRING" id="36849.OXPF_22460"/>
<dbReference type="PANTHER" id="PTHR43578">
    <property type="entry name" value="NADH-QUINONE OXIDOREDUCTASE SUBUNIT F"/>
    <property type="match status" value="1"/>
</dbReference>
<evidence type="ECO:0000256" key="2">
    <source>
        <dbReference type="ARBA" id="ARBA00023004"/>
    </source>
</evidence>
<dbReference type="CDD" id="cd02980">
    <property type="entry name" value="TRX_Fd_family"/>
    <property type="match status" value="1"/>
</dbReference>
<proteinExistence type="predicted"/>
<dbReference type="OrthoDB" id="9800692at2"/>
<dbReference type="EC" id="1.12.1.3" evidence="4"/>